<dbReference type="Pfam" id="PF22685">
    <property type="entry name" value="Gal80p_C-like"/>
    <property type="match status" value="1"/>
</dbReference>
<dbReference type="PANTHER" id="PTHR43818">
    <property type="entry name" value="BCDNA.GH03377"/>
    <property type="match status" value="1"/>
</dbReference>
<name>A0A5B2WE81_9PSEU</name>
<dbReference type="Pfam" id="PF01408">
    <property type="entry name" value="GFO_IDH_MocA"/>
    <property type="match status" value="1"/>
</dbReference>
<dbReference type="Gene3D" id="3.40.50.720">
    <property type="entry name" value="NAD(P)-binding Rossmann-like Domain"/>
    <property type="match status" value="1"/>
</dbReference>
<dbReference type="GO" id="GO:0016491">
    <property type="term" value="F:oxidoreductase activity"/>
    <property type="evidence" value="ECO:0007669"/>
    <property type="project" value="UniProtKB-KW"/>
</dbReference>
<dbReference type="GO" id="GO:0000166">
    <property type="term" value="F:nucleotide binding"/>
    <property type="evidence" value="ECO:0007669"/>
    <property type="project" value="InterPro"/>
</dbReference>
<dbReference type="PANTHER" id="PTHR43818:SF11">
    <property type="entry name" value="BCDNA.GH03377"/>
    <property type="match status" value="1"/>
</dbReference>
<dbReference type="SUPFAM" id="SSF51735">
    <property type="entry name" value="NAD(P)-binding Rossmann-fold domains"/>
    <property type="match status" value="1"/>
</dbReference>
<comment type="caution">
    <text evidence="4">The sequence shown here is derived from an EMBL/GenBank/DDBJ whole genome shotgun (WGS) entry which is preliminary data.</text>
</comment>
<sequence length="376" mass="39377">MAANTIRVGILGASPDRGWASTAHVPALRALPEYELTAVGTSRADSARKAAELFGAAHAFTDARQLAEHPEVDLVTITVKVPAHVELVRAALDAGKHVYCEWPLTATTEQAEELASVAALRGVHHAIGLQSRYSPAINHAKALIAEGYVGRVTSVNVYSARGKGGGVGIPSWSAYTLDQANGAGLVEVGGGHTLDAVEHLAGRITELSAGLSVQRPEYTIAETGERIDVTSPDQLLLAGTLAGGAALSVHLHDAKVSDARTRVEIAGTEGDLAIVSIEESGGLASSIQIGNLRVLGTRDASGVLRELPVPDRFRTVPGDLPDLAVRNIAELYAQLARDIRTGSRDTADFADGVRVHRLLDAVRRSSVTGTRVTFAG</sequence>
<dbReference type="AlphaFoldDB" id="A0A5B2WE81"/>
<dbReference type="InterPro" id="IPR036291">
    <property type="entry name" value="NAD(P)-bd_dom_sf"/>
</dbReference>
<evidence type="ECO:0000313" key="5">
    <source>
        <dbReference type="Proteomes" id="UP000323454"/>
    </source>
</evidence>
<keyword evidence="1" id="KW-0560">Oxidoreductase</keyword>
<dbReference type="SUPFAM" id="SSF55347">
    <property type="entry name" value="Glyceraldehyde-3-phosphate dehydrogenase-like, C-terminal domain"/>
    <property type="match status" value="1"/>
</dbReference>
<organism evidence="4 5">
    <name type="scientific">Solihabitans fulvus</name>
    <dbReference type="NCBI Taxonomy" id="1892852"/>
    <lineage>
        <taxon>Bacteria</taxon>
        <taxon>Bacillati</taxon>
        <taxon>Actinomycetota</taxon>
        <taxon>Actinomycetes</taxon>
        <taxon>Pseudonocardiales</taxon>
        <taxon>Pseudonocardiaceae</taxon>
        <taxon>Solihabitans</taxon>
    </lineage>
</organism>
<reference evidence="4 5" key="2">
    <citation type="submission" date="2019-09" db="EMBL/GenBank/DDBJ databases">
        <authorList>
            <person name="Jin C."/>
        </authorList>
    </citation>
    <scope>NUCLEOTIDE SEQUENCE [LARGE SCALE GENOMIC DNA]</scope>
    <source>
        <strain evidence="4 5">AN110305</strain>
    </source>
</reference>
<dbReference type="RefSeq" id="WP_149855076.1">
    <property type="nucleotide sequence ID" value="NZ_VUOB01000104.1"/>
</dbReference>
<dbReference type="OrthoDB" id="9815825at2"/>
<feature type="domain" description="Gal80p-like C-terminal" evidence="3">
    <location>
        <begin position="135"/>
        <end position="274"/>
    </location>
</feature>
<dbReference type="Proteomes" id="UP000323454">
    <property type="component" value="Unassembled WGS sequence"/>
</dbReference>
<protein>
    <submittedName>
        <fullName evidence="4">Gfo/Idh/MocA family oxidoreductase</fullName>
    </submittedName>
</protein>
<proteinExistence type="predicted"/>
<keyword evidence="5" id="KW-1185">Reference proteome</keyword>
<dbReference type="InterPro" id="IPR055080">
    <property type="entry name" value="Gal80p-like_C"/>
</dbReference>
<gene>
    <name evidence="4" type="ORF">F0L68_39655</name>
</gene>
<feature type="domain" description="Gfo/Idh/MocA-like oxidoreductase N-terminal" evidence="2">
    <location>
        <begin position="6"/>
        <end position="123"/>
    </location>
</feature>
<evidence type="ECO:0000259" key="2">
    <source>
        <dbReference type="Pfam" id="PF01408"/>
    </source>
</evidence>
<evidence type="ECO:0000256" key="1">
    <source>
        <dbReference type="ARBA" id="ARBA00023002"/>
    </source>
</evidence>
<dbReference type="InterPro" id="IPR000683">
    <property type="entry name" value="Gfo/Idh/MocA-like_OxRdtase_N"/>
</dbReference>
<accession>A0A5B2WE81</accession>
<dbReference type="EMBL" id="VUOB01000104">
    <property type="protein sequence ID" value="KAA2248746.1"/>
    <property type="molecule type" value="Genomic_DNA"/>
</dbReference>
<dbReference type="InterPro" id="IPR050463">
    <property type="entry name" value="Gfo/Idh/MocA_oxidrdct_glycsds"/>
</dbReference>
<evidence type="ECO:0000259" key="3">
    <source>
        <dbReference type="Pfam" id="PF22685"/>
    </source>
</evidence>
<dbReference type="Gene3D" id="3.30.360.10">
    <property type="entry name" value="Dihydrodipicolinate Reductase, domain 2"/>
    <property type="match status" value="1"/>
</dbReference>
<evidence type="ECO:0000313" key="4">
    <source>
        <dbReference type="EMBL" id="KAA2248746.1"/>
    </source>
</evidence>
<reference evidence="4 5" key="1">
    <citation type="submission" date="2019-09" db="EMBL/GenBank/DDBJ databases">
        <title>Goodfellowia gen. nov., a new genus of the Pseudonocardineae related to Actinoalloteichus, containing Goodfellowia coeruleoviolacea gen. nov., comb. nov. gen. nov., comb. nov.</title>
        <authorList>
            <person name="Labeda D."/>
        </authorList>
    </citation>
    <scope>NUCLEOTIDE SEQUENCE [LARGE SCALE GENOMIC DNA]</scope>
    <source>
        <strain evidence="4 5">AN110305</strain>
    </source>
</reference>